<proteinExistence type="predicted"/>
<keyword evidence="2" id="KW-1185">Reference proteome</keyword>
<evidence type="ECO:0000313" key="1">
    <source>
        <dbReference type="EMBL" id="RNI21330.1"/>
    </source>
</evidence>
<dbReference type="Proteomes" id="UP000271678">
    <property type="component" value="Unassembled WGS sequence"/>
</dbReference>
<dbReference type="AlphaFoldDB" id="A0A3M9M6Z1"/>
<gene>
    <name evidence="1" type="ORF">EFY87_11640</name>
</gene>
<dbReference type="OrthoDB" id="4117273at2"/>
<dbReference type="EMBL" id="RJJQ01000011">
    <property type="protein sequence ID" value="RNI21330.1"/>
    <property type="molecule type" value="Genomic_DNA"/>
</dbReference>
<protein>
    <submittedName>
        <fullName evidence="1">Uncharacterized protein</fullName>
    </submittedName>
</protein>
<comment type="caution">
    <text evidence="1">The sequence shown here is derived from an EMBL/GenBank/DDBJ whole genome shotgun (WGS) entry which is preliminary data.</text>
</comment>
<reference evidence="1 2" key="1">
    <citation type="submission" date="2018-11" db="EMBL/GenBank/DDBJ databases">
        <title>Draft genome of Simplicispira Flexivirga sp. BO-16.</title>
        <authorList>
            <person name="Im W.T."/>
        </authorList>
    </citation>
    <scope>NUCLEOTIDE SEQUENCE [LARGE SCALE GENOMIC DNA]</scope>
    <source>
        <strain evidence="1 2">BO-16</strain>
    </source>
</reference>
<name>A0A3M9M6Z1_9MICO</name>
<sequence>MRIVRDSSEDEMVAWFLRGELASDRFGPRLRAELAAAGLPGELLTDPDLGDEAANRARRDLLGETRGYGRQRDVFDEDFPAPADVHWIRAELSPVELARVRYIEYSYWNELSGGSRLPADAARRVRDGVRVFGVSNQRFVDAAQAVARGVRFAPLILAGPRLDDLVCVEGHLRLTGYALAGFPCSVECLVGTADTMGRWAR</sequence>
<dbReference type="RefSeq" id="WP_123271646.1">
    <property type="nucleotide sequence ID" value="NZ_RJJQ01000011.1"/>
</dbReference>
<organism evidence="1 2">
    <name type="scientific">Flexivirga caeni</name>
    <dbReference type="NCBI Taxonomy" id="2294115"/>
    <lineage>
        <taxon>Bacteria</taxon>
        <taxon>Bacillati</taxon>
        <taxon>Actinomycetota</taxon>
        <taxon>Actinomycetes</taxon>
        <taxon>Micrococcales</taxon>
        <taxon>Dermacoccaceae</taxon>
        <taxon>Flexivirga</taxon>
    </lineage>
</organism>
<evidence type="ECO:0000313" key="2">
    <source>
        <dbReference type="Proteomes" id="UP000271678"/>
    </source>
</evidence>
<accession>A0A3M9M6Z1</accession>